<proteinExistence type="predicted"/>
<name>A0A450SIM8_9GAMM</name>
<accession>A0A450SIM8</accession>
<protein>
    <submittedName>
        <fullName evidence="1">Uncharacterized protein</fullName>
    </submittedName>
</protein>
<reference evidence="1" key="1">
    <citation type="submission" date="2019-02" db="EMBL/GenBank/DDBJ databases">
        <authorList>
            <person name="Gruber-Vodicka R. H."/>
            <person name="Seah K. B. B."/>
        </authorList>
    </citation>
    <scope>NUCLEOTIDE SEQUENCE</scope>
    <source>
        <strain evidence="1">BECK_DK47</strain>
    </source>
</reference>
<gene>
    <name evidence="1" type="ORF">BECKDK2373B_GA0170837_104130</name>
</gene>
<organism evidence="1">
    <name type="scientific">Candidatus Kentrum sp. DK</name>
    <dbReference type="NCBI Taxonomy" id="2126562"/>
    <lineage>
        <taxon>Bacteria</taxon>
        <taxon>Pseudomonadati</taxon>
        <taxon>Pseudomonadota</taxon>
        <taxon>Gammaproteobacteria</taxon>
        <taxon>Candidatus Kentrum</taxon>
    </lineage>
</organism>
<dbReference type="AlphaFoldDB" id="A0A450SIM8"/>
<sequence length="67" mass="7765">MFVRPEWDVVTDDVGISSRLREEIDRGIAISLEQFEKGRGKTLDDGFIREFAKKARERSLRLLNKGL</sequence>
<dbReference type="EMBL" id="CAADEX010000041">
    <property type="protein sequence ID" value="VFJ53245.1"/>
    <property type="molecule type" value="Genomic_DNA"/>
</dbReference>
<evidence type="ECO:0000313" key="1">
    <source>
        <dbReference type="EMBL" id="VFJ53245.1"/>
    </source>
</evidence>